<evidence type="ECO:0000256" key="6">
    <source>
        <dbReference type="SAM" id="Phobius"/>
    </source>
</evidence>
<feature type="compositionally biased region" description="Basic and acidic residues" evidence="5">
    <location>
        <begin position="341"/>
        <end position="357"/>
    </location>
</feature>
<feature type="transmembrane region" description="Helical" evidence="6">
    <location>
        <begin position="125"/>
        <end position="146"/>
    </location>
</feature>
<feature type="transmembrane region" description="Helical" evidence="6">
    <location>
        <begin position="192"/>
        <end position="215"/>
    </location>
</feature>
<feature type="transmembrane region" description="Helical" evidence="6">
    <location>
        <begin position="67"/>
        <end position="91"/>
    </location>
</feature>
<keyword evidence="2 6" id="KW-0812">Transmembrane</keyword>
<gene>
    <name evidence="7" type="ORF">HK097_007991</name>
</gene>
<dbReference type="SUPFAM" id="SSF103481">
    <property type="entry name" value="Multidrug resistance efflux transporter EmrE"/>
    <property type="match status" value="1"/>
</dbReference>
<feature type="transmembrane region" description="Helical" evidence="6">
    <location>
        <begin position="166"/>
        <end position="185"/>
    </location>
</feature>
<proteinExistence type="predicted"/>
<evidence type="ECO:0000256" key="1">
    <source>
        <dbReference type="ARBA" id="ARBA00004141"/>
    </source>
</evidence>
<dbReference type="GO" id="GO:0016020">
    <property type="term" value="C:membrane"/>
    <property type="evidence" value="ECO:0007669"/>
    <property type="project" value="UniProtKB-SubCell"/>
</dbReference>
<feature type="region of interest" description="Disordered" evidence="5">
    <location>
        <begin position="341"/>
        <end position="373"/>
    </location>
</feature>
<organism evidence="7 8">
    <name type="scientific">Rhizophlyctis rosea</name>
    <dbReference type="NCBI Taxonomy" id="64517"/>
    <lineage>
        <taxon>Eukaryota</taxon>
        <taxon>Fungi</taxon>
        <taxon>Fungi incertae sedis</taxon>
        <taxon>Chytridiomycota</taxon>
        <taxon>Chytridiomycota incertae sedis</taxon>
        <taxon>Chytridiomycetes</taxon>
        <taxon>Rhizophlyctidales</taxon>
        <taxon>Rhizophlyctidaceae</taxon>
        <taxon>Rhizophlyctis</taxon>
    </lineage>
</organism>
<evidence type="ECO:0000313" key="7">
    <source>
        <dbReference type="EMBL" id="KAJ3051038.1"/>
    </source>
</evidence>
<evidence type="ECO:0000256" key="2">
    <source>
        <dbReference type="ARBA" id="ARBA00022692"/>
    </source>
</evidence>
<evidence type="ECO:0000256" key="3">
    <source>
        <dbReference type="ARBA" id="ARBA00022989"/>
    </source>
</evidence>
<evidence type="ECO:0000256" key="5">
    <source>
        <dbReference type="SAM" id="MobiDB-lite"/>
    </source>
</evidence>
<dbReference type="AlphaFoldDB" id="A0AAD5SD49"/>
<name>A0AAD5SD49_9FUNG</name>
<dbReference type="InterPro" id="IPR037185">
    <property type="entry name" value="EmrE-like"/>
</dbReference>
<evidence type="ECO:0000313" key="8">
    <source>
        <dbReference type="Proteomes" id="UP001212841"/>
    </source>
</evidence>
<accession>A0AAD5SD49</accession>
<keyword evidence="8" id="KW-1185">Reference proteome</keyword>
<evidence type="ECO:0008006" key="9">
    <source>
        <dbReference type="Google" id="ProtNLM"/>
    </source>
</evidence>
<feature type="transmembrane region" description="Helical" evidence="6">
    <location>
        <begin position="296"/>
        <end position="316"/>
    </location>
</feature>
<feature type="transmembrane region" description="Helical" evidence="6">
    <location>
        <begin position="97"/>
        <end position="118"/>
    </location>
</feature>
<evidence type="ECO:0000256" key="4">
    <source>
        <dbReference type="ARBA" id="ARBA00023136"/>
    </source>
</evidence>
<dbReference type="Proteomes" id="UP001212841">
    <property type="component" value="Unassembled WGS sequence"/>
</dbReference>
<dbReference type="GO" id="GO:0015095">
    <property type="term" value="F:magnesium ion transmembrane transporter activity"/>
    <property type="evidence" value="ECO:0007669"/>
    <property type="project" value="InterPro"/>
</dbReference>
<comment type="subcellular location">
    <subcellularLocation>
        <location evidence="1">Membrane</location>
        <topology evidence="1">Multi-pass membrane protein</topology>
    </subcellularLocation>
</comment>
<protein>
    <recommendedName>
        <fullName evidence="9">DUF803-domain-containing protein</fullName>
    </recommendedName>
</protein>
<reference evidence="7" key="1">
    <citation type="submission" date="2020-05" db="EMBL/GenBank/DDBJ databases">
        <title>Phylogenomic resolution of chytrid fungi.</title>
        <authorList>
            <person name="Stajich J.E."/>
            <person name="Amses K."/>
            <person name="Simmons R."/>
            <person name="Seto K."/>
            <person name="Myers J."/>
            <person name="Bonds A."/>
            <person name="Quandt C.A."/>
            <person name="Barry K."/>
            <person name="Liu P."/>
            <person name="Grigoriev I."/>
            <person name="Longcore J.E."/>
            <person name="James T.Y."/>
        </authorList>
    </citation>
    <scope>NUCLEOTIDE SEQUENCE</scope>
    <source>
        <strain evidence="7">JEL0318</strain>
    </source>
</reference>
<sequence>MTTLSTDLYTRSSPFTTSGDQPAWHKYVGLTLALSSALFIGSSFVIKKRGLLDSNQEYGTRAGHGYAYLKSGMWWGGLFLMLIGELCNLAAYAFSPAVLVTPLGALSVVISAILSALLLKEKLNFSGQIGCAQCIIGAIILVLNAPATQSTTTIKEFYDYAWTPTFIAWASVNLVTELVLVFWAGPKWGDKYPIVPIAICSLAGAFVVAATQGVGASIVHTFSNPSENQFQDWRMYPLIAFILITGAIQISYLNKALNIYSTAVVTPIYYVCFTSATLLCSAILLRQFAVEDAVKAATAVLGFVVIVGGVSLLFAFSMKESRRLEGGVQLLPNEGEYSRFDRDERDEREFAGRDRGESSPYGKIGGGRERVYV</sequence>
<comment type="caution">
    <text evidence="7">The sequence shown here is derived from an EMBL/GenBank/DDBJ whole genome shotgun (WGS) entry which is preliminary data.</text>
</comment>
<dbReference type="Pfam" id="PF05653">
    <property type="entry name" value="Mg_trans_NIPA"/>
    <property type="match status" value="1"/>
</dbReference>
<keyword evidence="4 6" id="KW-0472">Membrane</keyword>
<feature type="transmembrane region" description="Helical" evidence="6">
    <location>
        <begin position="27"/>
        <end position="46"/>
    </location>
</feature>
<dbReference type="PANTHER" id="PTHR12570:SF92">
    <property type="entry name" value="SPICHTHYIN, ISOFORM B"/>
    <property type="match status" value="1"/>
</dbReference>
<keyword evidence="3 6" id="KW-1133">Transmembrane helix</keyword>
<dbReference type="InterPro" id="IPR008521">
    <property type="entry name" value="Mg_trans_NIPA"/>
</dbReference>
<feature type="transmembrane region" description="Helical" evidence="6">
    <location>
        <begin position="260"/>
        <end position="284"/>
    </location>
</feature>
<feature type="transmembrane region" description="Helical" evidence="6">
    <location>
        <begin position="235"/>
        <end position="253"/>
    </location>
</feature>
<dbReference type="PANTHER" id="PTHR12570">
    <property type="match status" value="1"/>
</dbReference>
<dbReference type="EMBL" id="JADGJD010000442">
    <property type="protein sequence ID" value="KAJ3051038.1"/>
    <property type="molecule type" value="Genomic_DNA"/>
</dbReference>